<comment type="similarity">
    <text evidence="2">Belongs to the vinculin/alpha-catenin family.</text>
</comment>
<dbReference type="InterPro" id="IPR036723">
    <property type="entry name" value="Alpha-catenin/vinculin-like_sf"/>
</dbReference>
<dbReference type="OrthoDB" id="29742at2759"/>
<evidence type="ECO:0000256" key="1">
    <source>
        <dbReference type="ARBA" id="ARBA00004496"/>
    </source>
</evidence>
<dbReference type="GO" id="GO:0098609">
    <property type="term" value="P:cell-cell adhesion"/>
    <property type="evidence" value="ECO:0007669"/>
    <property type="project" value="TreeGrafter"/>
</dbReference>
<dbReference type="GO" id="GO:0016342">
    <property type="term" value="C:catenin complex"/>
    <property type="evidence" value="ECO:0007669"/>
    <property type="project" value="TreeGrafter"/>
</dbReference>
<reference evidence="4" key="1">
    <citation type="submission" date="2019-09" db="EMBL/GenBank/DDBJ databases">
        <title>Bird 10,000 Genomes (B10K) Project - Family phase.</title>
        <authorList>
            <person name="Zhang G."/>
        </authorList>
    </citation>
    <scope>NUCLEOTIDE SEQUENCE</scope>
    <source>
        <strain evidence="4">B10K-DU-024-03</strain>
        <tissue evidence="4">Muscle</tissue>
    </source>
</reference>
<dbReference type="GO" id="GO:0005737">
    <property type="term" value="C:cytoplasm"/>
    <property type="evidence" value="ECO:0007669"/>
    <property type="project" value="UniProtKB-SubCell"/>
</dbReference>
<dbReference type="Gene3D" id="1.20.120.230">
    <property type="entry name" value="Alpha-catenin/vinculin-like"/>
    <property type="match status" value="3"/>
</dbReference>
<name>A0A851Z7T0_9AVES</name>
<comment type="subcellular location">
    <subcellularLocation>
        <location evidence="1">Cytoplasm</location>
    </subcellularLocation>
</comment>
<dbReference type="GO" id="GO:0005912">
    <property type="term" value="C:adherens junction"/>
    <property type="evidence" value="ECO:0007669"/>
    <property type="project" value="TreeGrafter"/>
</dbReference>
<protein>
    <submittedName>
        <fullName evidence="4">CTNA1 protein</fullName>
    </submittedName>
</protein>
<dbReference type="GO" id="GO:0008013">
    <property type="term" value="F:beta-catenin binding"/>
    <property type="evidence" value="ECO:0007669"/>
    <property type="project" value="TreeGrafter"/>
</dbReference>
<evidence type="ECO:0000313" key="5">
    <source>
        <dbReference type="Proteomes" id="UP000648918"/>
    </source>
</evidence>
<gene>
    <name evidence="4" type="primary">Ctnna1_1</name>
    <name evidence="4" type="ORF">HALSEN_R05819</name>
</gene>
<accession>A0A851Z7T0</accession>
<dbReference type="Pfam" id="PF01044">
    <property type="entry name" value="Vinculin"/>
    <property type="match status" value="1"/>
</dbReference>
<evidence type="ECO:0000256" key="2">
    <source>
        <dbReference type="ARBA" id="ARBA00008376"/>
    </source>
</evidence>
<evidence type="ECO:0000256" key="3">
    <source>
        <dbReference type="ARBA" id="ARBA00022490"/>
    </source>
</evidence>
<dbReference type="GO" id="GO:0051015">
    <property type="term" value="F:actin filament binding"/>
    <property type="evidence" value="ECO:0007669"/>
    <property type="project" value="InterPro"/>
</dbReference>
<dbReference type="PANTHER" id="PTHR18914:SF30">
    <property type="entry name" value="VINCULIN_ALPHA-CATENIN FAMILY MEMBER 1"/>
    <property type="match status" value="1"/>
</dbReference>
<proteinExistence type="inferred from homology"/>
<dbReference type="PANTHER" id="PTHR18914">
    <property type="entry name" value="ALPHA CATENIN"/>
    <property type="match status" value="1"/>
</dbReference>
<dbReference type="EMBL" id="WBNJ01000362">
    <property type="protein sequence ID" value="NXD84632.1"/>
    <property type="molecule type" value="Genomic_DNA"/>
</dbReference>
<dbReference type="SUPFAM" id="SSF47220">
    <property type="entry name" value="alpha-catenin/vinculin-like"/>
    <property type="match status" value="2"/>
</dbReference>
<organism evidence="4 5">
    <name type="scientific">Halcyon senegalensis</name>
    <dbReference type="NCBI Taxonomy" id="342381"/>
    <lineage>
        <taxon>Eukaryota</taxon>
        <taxon>Metazoa</taxon>
        <taxon>Chordata</taxon>
        <taxon>Craniata</taxon>
        <taxon>Vertebrata</taxon>
        <taxon>Euteleostomi</taxon>
        <taxon>Archelosauria</taxon>
        <taxon>Archosauria</taxon>
        <taxon>Dinosauria</taxon>
        <taxon>Saurischia</taxon>
        <taxon>Theropoda</taxon>
        <taxon>Coelurosauria</taxon>
        <taxon>Aves</taxon>
        <taxon>Neognathae</taxon>
        <taxon>Neoaves</taxon>
        <taxon>Telluraves</taxon>
        <taxon>Coraciimorphae</taxon>
        <taxon>Coraciiformes</taxon>
        <taxon>Alcedinidae</taxon>
        <taxon>Halcyon</taxon>
    </lineage>
</organism>
<evidence type="ECO:0000313" key="4">
    <source>
        <dbReference type="EMBL" id="NXD84632.1"/>
    </source>
</evidence>
<dbReference type="AlphaFoldDB" id="A0A851Z7T0"/>
<dbReference type="Proteomes" id="UP000648918">
    <property type="component" value="Unassembled WGS sequence"/>
</dbReference>
<comment type="caution">
    <text evidence="4">The sequence shown here is derived from an EMBL/GenBank/DDBJ whole genome shotgun (WGS) entry which is preliminary data.</text>
</comment>
<dbReference type="GO" id="GO:0016477">
    <property type="term" value="P:cell migration"/>
    <property type="evidence" value="ECO:0007669"/>
    <property type="project" value="TreeGrafter"/>
</dbReference>
<sequence>LQAASWLLECLGMLRDAGDMPELLAAFRDFSEALLLLSNLTAKHLEELQDCPQRRSLAQTLQLLQEYVPLLHKAKHSDLKCSWEQQVALYKDITFQMTERTIQELTSLLVNKAGSEEPGDRHRTFSWHVSRLLAILSHPDPVHLSKSKLSAHVGALVFYCMLLADSSRPDLKQNLVQCCWVLLRLSKSICSHINQHEGWPGQSWGESSLEEECDTMREEVENLDQAVLTATLYQVLDTFFEGEEPLRQLVEDALSLSSIGCFPAGQGGLLKKLQPLTTTFFMHAQQMLRAVDFVLARCPQTQTARVIEEQVQYLKRLLASLPPALTEMSGHRAPASAAERLRSLYRAWSATTESLLWCFEETVGTRELLTLSVQEMAKHRERCEKALESQDPQRFSQHEAHLTSWARWVVEATTRYVDRATDPIFRNGLLVWIEQLASSILQLKAVTALFPERLSSLQTQDVFLKAARHLLDAAQHVQDGLDGSNHPDILSPLREQVRRTDVAEGLDLSPLCAGLETITDEAVSQEDTVKCPSSHPGSSHLSEGDTHPVVTALLEAVRAQDMAAVNAACSALLELSNSCIEAAKEALPLAQSPLLEMTLGQHQEITFLTLHVISLARESAPRQCHCPRRLLHAALLLSGRLRATKACLAAASGSWYRLSQQVFSFIASADFPRGKQALEETMVGLAASVQLAGDIASVAHSRGNPLSPDVWESFLQVQAKFTCAQLNTRVLLEKVASFQGSCKVGRATLELCCIHWAVSMCVLLGAVDRFIGRDVLHLTELRDAMKNKLCSWNLLAAVSENSLRLQEAARLSYLSCPENHGCREILMLREEMKVLMEALLDASSTLLVSPLSTASLDIRFELLQRDLALRAKVLLLHLEKINAEHLQVIQDVLGPALAPLSQEDRERSKEAFEEKANQLIANVQWVKATLQDILEASTQADLLSVADHLLVLTSDAVGSASQLFQSHGDKGYLHLDTIIWYWSAKANYLMTQLHTIQGISRHILQHIRRRLQNVEDQCSPGQCKSTPKLFPAQELDAPIYTKEGETCPSRSRRGCGATREAQEMVW</sequence>
<keyword evidence="5" id="KW-1185">Reference proteome</keyword>
<keyword evidence="3" id="KW-0963">Cytoplasm</keyword>
<dbReference type="InterPro" id="IPR006077">
    <property type="entry name" value="Vinculin/catenin"/>
</dbReference>
<feature type="non-terminal residue" evidence="4">
    <location>
        <position position="1066"/>
    </location>
</feature>
<feature type="non-terminal residue" evidence="4">
    <location>
        <position position="1"/>
    </location>
</feature>